<keyword evidence="1" id="KW-0732">Signal</keyword>
<feature type="signal peptide" evidence="1">
    <location>
        <begin position="1"/>
        <end position="28"/>
    </location>
</feature>
<name>A0A363UN13_9GAMM</name>
<evidence type="ECO:0000256" key="1">
    <source>
        <dbReference type="SAM" id="SignalP"/>
    </source>
</evidence>
<sequence>MIRLFQNLVRAGLAHVVLGLLALSVASAQPAEEPIELEGATIRGEQELPIGLYITPWRNSPPEEGIDKPAKLLEEALVPVDPPAFRRQMQYWQALETARRPPEFSSGPSTQ</sequence>
<accession>A0A363UN13</accession>
<dbReference type="OrthoDB" id="5397661at2"/>
<gene>
    <name evidence="2" type="ORF">DEH80_05205</name>
</gene>
<dbReference type="RefSeq" id="WP_109719417.1">
    <property type="nucleotide sequence ID" value="NZ_QEQK01000004.1"/>
</dbReference>
<dbReference type="EMBL" id="QEQK01000004">
    <property type="protein sequence ID" value="PWN56819.1"/>
    <property type="molecule type" value="Genomic_DNA"/>
</dbReference>
<dbReference type="Proteomes" id="UP000251800">
    <property type="component" value="Unassembled WGS sequence"/>
</dbReference>
<comment type="caution">
    <text evidence="2">The sequence shown here is derived from an EMBL/GenBank/DDBJ whole genome shotgun (WGS) entry which is preliminary data.</text>
</comment>
<feature type="chain" id="PRO_5016951725" evidence="1">
    <location>
        <begin position="29"/>
        <end position="111"/>
    </location>
</feature>
<reference evidence="2 3" key="1">
    <citation type="submission" date="2018-05" db="EMBL/GenBank/DDBJ databases">
        <title>Abyssibacter profundi OUC007T gen. nov., sp. nov, a marine bacterium isolated from seawater of the Mariana Trench.</title>
        <authorList>
            <person name="Zhou S."/>
        </authorList>
    </citation>
    <scope>NUCLEOTIDE SEQUENCE [LARGE SCALE GENOMIC DNA]</scope>
    <source>
        <strain evidence="2 3">OUC007</strain>
    </source>
</reference>
<protein>
    <submittedName>
        <fullName evidence="2">Uncharacterized protein</fullName>
    </submittedName>
</protein>
<dbReference type="AlphaFoldDB" id="A0A363UN13"/>
<organism evidence="2 3">
    <name type="scientific">Abyssibacter profundi</name>
    <dbReference type="NCBI Taxonomy" id="2182787"/>
    <lineage>
        <taxon>Bacteria</taxon>
        <taxon>Pseudomonadati</taxon>
        <taxon>Pseudomonadota</taxon>
        <taxon>Gammaproteobacteria</taxon>
        <taxon>Chromatiales</taxon>
        <taxon>Oceanococcaceae</taxon>
        <taxon>Abyssibacter</taxon>
    </lineage>
</organism>
<keyword evidence="3" id="KW-1185">Reference proteome</keyword>
<evidence type="ECO:0000313" key="2">
    <source>
        <dbReference type="EMBL" id="PWN56819.1"/>
    </source>
</evidence>
<proteinExistence type="predicted"/>
<evidence type="ECO:0000313" key="3">
    <source>
        <dbReference type="Proteomes" id="UP000251800"/>
    </source>
</evidence>